<evidence type="ECO:0000256" key="7">
    <source>
        <dbReference type="ARBA" id="ARBA00023136"/>
    </source>
</evidence>
<dbReference type="PANTHER" id="PTHR36838:SF4">
    <property type="entry name" value="AUXIN EFFLUX CARRIER FAMILY PROTEIN"/>
    <property type="match status" value="1"/>
</dbReference>
<proteinExistence type="inferred from homology"/>
<evidence type="ECO:0000256" key="4">
    <source>
        <dbReference type="ARBA" id="ARBA00022475"/>
    </source>
</evidence>
<keyword evidence="6 8" id="KW-1133">Transmembrane helix</keyword>
<evidence type="ECO:0000256" key="3">
    <source>
        <dbReference type="ARBA" id="ARBA00022448"/>
    </source>
</evidence>
<comment type="similarity">
    <text evidence="2">Belongs to the auxin efflux carrier (TC 2.A.69) family.</text>
</comment>
<evidence type="ECO:0000313" key="9">
    <source>
        <dbReference type="EMBL" id="MEJ5978858.1"/>
    </source>
</evidence>
<evidence type="ECO:0000256" key="6">
    <source>
        <dbReference type="ARBA" id="ARBA00022989"/>
    </source>
</evidence>
<feature type="transmembrane region" description="Helical" evidence="8">
    <location>
        <begin position="232"/>
        <end position="258"/>
    </location>
</feature>
<dbReference type="Pfam" id="PF03547">
    <property type="entry name" value="Mem_trans"/>
    <property type="match status" value="1"/>
</dbReference>
<dbReference type="PANTHER" id="PTHR36838">
    <property type="entry name" value="AUXIN EFFLUX CARRIER FAMILY PROTEIN"/>
    <property type="match status" value="1"/>
</dbReference>
<dbReference type="RefSeq" id="WP_339588793.1">
    <property type="nucleotide sequence ID" value="NZ_JBBHJZ010000004.1"/>
</dbReference>
<comment type="caution">
    <text evidence="9">The sequence shown here is derived from an EMBL/GenBank/DDBJ whole genome shotgun (WGS) entry which is preliminary data.</text>
</comment>
<evidence type="ECO:0000313" key="10">
    <source>
        <dbReference type="Proteomes" id="UP001361239"/>
    </source>
</evidence>
<dbReference type="Proteomes" id="UP001361239">
    <property type="component" value="Unassembled WGS sequence"/>
</dbReference>
<keyword evidence="7 8" id="KW-0472">Membrane</keyword>
<dbReference type="Gene3D" id="1.20.1530.20">
    <property type="match status" value="1"/>
</dbReference>
<evidence type="ECO:0000256" key="2">
    <source>
        <dbReference type="ARBA" id="ARBA00010145"/>
    </source>
</evidence>
<feature type="transmembrane region" description="Helical" evidence="8">
    <location>
        <begin position="191"/>
        <end position="211"/>
    </location>
</feature>
<feature type="transmembrane region" description="Helical" evidence="8">
    <location>
        <begin position="123"/>
        <end position="145"/>
    </location>
</feature>
<dbReference type="InterPro" id="IPR038770">
    <property type="entry name" value="Na+/solute_symporter_sf"/>
</dbReference>
<feature type="transmembrane region" description="Helical" evidence="8">
    <location>
        <begin position="278"/>
        <end position="303"/>
    </location>
</feature>
<evidence type="ECO:0000256" key="8">
    <source>
        <dbReference type="SAM" id="Phobius"/>
    </source>
</evidence>
<organism evidence="9 10">
    <name type="scientific">Novosphingobium anseongense</name>
    <dbReference type="NCBI Taxonomy" id="3133436"/>
    <lineage>
        <taxon>Bacteria</taxon>
        <taxon>Pseudomonadati</taxon>
        <taxon>Pseudomonadota</taxon>
        <taxon>Alphaproteobacteria</taxon>
        <taxon>Sphingomonadales</taxon>
        <taxon>Sphingomonadaceae</taxon>
        <taxon>Novosphingobium</taxon>
    </lineage>
</organism>
<keyword evidence="10" id="KW-1185">Reference proteome</keyword>
<dbReference type="EMBL" id="JBBHJZ010000004">
    <property type="protein sequence ID" value="MEJ5978858.1"/>
    <property type="molecule type" value="Genomic_DNA"/>
</dbReference>
<name>A0ABU8S0Y4_9SPHN</name>
<reference evidence="9 10" key="1">
    <citation type="submission" date="2024-03" db="EMBL/GenBank/DDBJ databases">
        <authorList>
            <person name="Jo J.-H."/>
        </authorList>
    </citation>
    <scope>NUCLEOTIDE SEQUENCE [LARGE SCALE GENOMIC DNA]</scope>
    <source>
        <strain evidence="9 10">PS1R-30</strain>
    </source>
</reference>
<dbReference type="InterPro" id="IPR004776">
    <property type="entry name" value="Mem_transp_PIN-like"/>
</dbReference>
<keyword evidence="4" id="KW-1003">Cell membrane</keyword>
<evidence type="ECO:0000256" key="1">
    <source>
        <dbReference type="ARBA" id="ARBA00004651"/>
    </source>
</evidence>
<feature type="transmembrane region" description="Helical" evidence="8">
    <location>
        <begin position="63"/>
        <end position="84"/>
    </location>
</feature>
<evidence type="ECO:0000256" key="5">
    <source>
        <dbReference type="ARBA" id="ARBA00022692"/>
    </source>
</evidence>
<feature type="transmembrane region" description="Helical" evidence="8">
    <location>
        <begin position="166"/>
        <end position="185"/>
    </location>
</feature>
<feature type="transmembrane region" description="Helical" evidence="8">
    <location>
        <begin position="39"/>
        <end position="56"/>
    </location>
</feature>
<sequence length="304" mass="32118">MTDRVLVALVPIVLLMMLGALLRRTSLLADDFWPQAERLGYYVLLPCLFFHDLATAQVGHIPIYELVLTLIAATALVAAIVTALRPVMHVDGPAFTSVFQGSVRFNNFIGVSLMSELFGASGVALAAVCNAAVVPTVNILCVLIFSRFGITRLGPGATVRQIASNPLIIASLAGVLWQVTGWSVTDGLSSALRLLGLASLPLGLLCVGSALQFGQFRSWLKPIVWCSMAKFVAMPVATLVLGRIFGLCGVALMTAMLFQSLPTSSSSYVMARQLGGDAPLMATITAAQTLLAMLAMPIVAALLL</sequence>
<keyword evidence="5 8" id="KW-0812">Transmembrane</keyword>
<gene>
    <name evidence="9" type="ORF">WG901_19550</name>
</gene>
<keyword evidence="3" id="KW-0813">Transport</keyword>
<accession>A0ABU8S0Y4</accession>
<comment type="subcellular location">
    <subcellularLocation>
        <location evidence="1">Cell membrane</location>
        <topology evidence="1">Multi-pass membrane protein</topology>
    </subcellularLocation>
</comment>
<protein>
    <submittedName>
        <fullName evidence="9">AEC family transporter</fullName>
    </submittedName>
</protein>